<dbReference type="InterPro" id="IPR000719">
    <property type="entry name" value="Prot_kinase_dom"/>
</dbReference>
<evidence type="ECO:0000256" key="13">
    <source>
        <dbReference type="RuleBase" id="RU000304"/>
    </source>
</evidence>
<dbReference type="GO" id="GO:0005737">
    <property type="term" value="C:cytoplasm"/>
    <property type="evidence" value="ECO:0007669"/>
    <property type="project" value="TreeGrafter"/>
</dbReference>
<evidence type="ECO:0000313" key="18">
    <source>
        <dbReference type="Proteomes" id="UP001150062"/>
    </source>
</evidence>
<protein>
    <recommendedName>
        <fullName evidence="3">[RNA-polymerase]-subunit kinase</fullName>
        <ecNumber evidence="3">2.7.11.23</ecNumber>
    </recommendedName>
</protein>
<dbReference type="PROSITE" id="PS00108">
    <property type="entry name" value="PROTEIN_KINASE_ST"/>
    <property type="match status" value="1"/>
</dbReference>
<evidence type="ECO:0000256" key="7">
    <source>
        <dbReference type="ARBA" id="ARBA00022741"/>
    </source>
</evidence>
<evidence type="ECO:0000256" key="9">
    <source>
        <dbReference type="ARBA" id="ARBA00022840"/>
    </source>
</evidence>
<organism evidence="15 17">
    <name type="scientific">Anaeramoeba flamelloides</name>
    <dbReference type="NCBI Taxonomy" id="1746091"/>
    <lineage>
        <taxon>Eukaryota</taxon>
        <taxon>Metamonada</taxon>
        <taxon>Anaeramoebidae</taxon>
        <taxon>Anaeramoeba</taxon>
    </lineage>
</organism>
<dbReference type="SUPFAM" id="SSF56112">
    <property type="entry name" value="Protein kinase-like (PK-like)"/>
    <property type="match status" value="1"/>
</dbReference>
<dbReference type="FunFam" id="1.10.510.10:FF:000611">
    <property type="entry name" value="CMGC family protein kinase"/>
    <property type="match status" value="1"/>
</dbReference>
<reference evidence="15" key="2">
    <citation type="submission" date="2022-08" db="EMBL/GenBank/DDBJ databases">
        <title>Novel sulphate-reducing endosymbionts in the free-living metamonad Anaeramoeba.</title>
        <authorList>
            <person name="Jerlstrom-Hultqvist J."/>
            <person name="Cepicka I."/>
            <person name="Gallot-Lavallee L."/>
            <person name="Salas-Leiva D."/>
            <person name="Curtis B.A."/>
            <person name="Zahonova K."/>
            <person name="Pipaliya S."/>
            <person name="Dacks J."/>
            <person name="Roger A.J."/>
        </authorList>
    </citation>
    <scope>NUCLEOTIDE SEQUENCE</scope>
    <source>
        <strain evidence="15">Busselton2</strain>
    </source>
</reference>
<dbReference type="GO" id="GO:0070985">
    <property type="term" value="C:transcription factor TFIIK complex"/>
    <property type="evidence" value="ECO:0007669"/>
    <property type="project" value="TreeGrafter"/>
</dbReference>
<keyword evidence="4 13" id="KW-0723">Serine/threonine-protein kinase</keyword>
<dbReference type="AlphaFoldDB" id="A0AAV7YQC0"/>
<keyword evidence="8 15" id="KW-0418">Kinase</keyword>
<dbReference type="GO" id="GO:0004693">
    <property type="term" value="F:cyclin-dependent protein serine/threonine kinase activity"/>
    <property type="evidence" value="ECO:0007669"/>
    <property type="project" value="TreeGrafter"/>
</dbReference>
<keyword evidence="7 12" id="KW-0547">Nucleotide-binding</keyword>
<dbReference type="Pfam" id="PF00069">
    <property type="entry name" value="Pkinase"/>
    <property type="match status" value="1"/>
</dbReference>
<keyword evidence="10" id="KW-0539">Nucleus</keyword>
<comment type="subcellular location">
    <subcellularLocation>
        <location evidence="1">Nucleus</location>
    </subcellularLocation>
</comment>
<comment type="similarity">
    <text evidence="2">Belongs to the protein kinase superfamily. CMGC Ser/Thr protein kinase family. CDC2/CDKX subfamily.</text>
</comment>
<dbReference type="SMART" id="SM00220">
    <property type="entry name" value="S_TKc"/>
    <property type="match status" value="1"/>
</dbReference>
<proteinExistence type="inferred from homology"/>
<dbReference type="PROSITE" id="PS00107">
    <property type="entry name" value="PROTEIN_KINASE_ATP"/>
    <property type="match status" value="1"/>
</dbReference>
<evidence type="ECO:0000259" key="14">
    <source>
        <dbReference type="PROSITE" id="PS50011"/>
    </source>
</evidence>
<evidence type="ECO:0000256" key="1">
    <source>
        <dbReference type="ARBA" id="ARBA00004123"/>
    </source>
</evidence>
<gene>
    <name evidence="15" type="ORF">M0812_20615</name>
    <name evidence="16" type="ORF">M0813_26000</name>
</gene>
<dbReference type="InterPro" id="IPR017441">
    <property type="entry name" value="Protein_kinase_ATP_BS"/>
</dbReference>
<dbReference type="InterPro" id="IPR008271">
    <property type="entry name" value="Ser/Thr_kinase_AS"/>
</dbReference>
<evidence type="ECO:0000256" key="11">
    <source>
        <dbReference type="ARBA" id="ARBA00023306"/>
    </source>
</evidence>
<dbReference type="PANTHER" id="PTHR24056">
    <property type="entry name" value="CELL DIVISION PROTEIN KINASE"/>
    <property type="match status" value="1"/>
</dbReference>
<keyword evidence="6" id="KW-0808">Transferase</keyword>
<evidence type="ECO:0000256" key="5">
    <source>
        <dbReference type="ARBA" id="ARBA00022618"/>
    </source>
</evidence>
<dbReference type="Gene3D" id="3.30.200.20">
    <property type="entry name" value="Phosphorylase Kinase, domain 1"/>
    <property type="match status" value="1"/>
</dbReference>
<dbReference type="GO" id="GO:0051301">
    <property type="term" value="P:cell division"/>
    <property type="evidence" value="ECO:0007669"/>
    <property type="project" value="UniProtKB-KW"/>
</dbReference>
<evidence type="ECO:0000256" key="10">
    <source>
        <dbReference type="ARBA" id="ARBA00023242"/>
    </source>
</evidence>
<evidence type="ECO:0000256" key="4">
    <source>
        <dbReference type="ARBA" id="ARBA00022527"/>
    </source>
</evidence>
<sequence length="300" mass="34263">MSLLGKSRYKKKAELGKGTYAVVYLAQDQKTNELVAIKKIRMSHAKDGLDLSAIRELKILQELSHPNVISLRDLYIHKKNISMVFEYCDNDLHKLINNKEVILESRLVKEIMHQLVSGLEFIHTRWVLHRDLKPDNLLIKNNVLKIADFGLARYFGSPSDLQKQAKYSNQVVTIWYRSPELLLGATKYSSAVDMWAAGCIFAEILIRSPLFPGSDEIDQLSRIFAITGTPNEKNWPGFSELPINKEGAILEFPEKEPVQLKTIFKAASEDTIDLLSKMLILNPNKRITAKEALEHPYFKK</sequence>
<dbReference type="PROSITE" id="PS50011">
    <property type="entry name" value="PROTEIN_KINASE_DOM"/>
    <property type="match status" value="1"/>
</dbReference>
<dbReference type="EMBL" id="JANTQA010000047">
    <property type="protein sequence ID" value="KAJ3431699.1"/>
    <property type="molecule type" value="Genomic_DNA"/>
</dbReference>
<keyword evidence="18" id="KW-1185">Reference proteome</keyword>
<keyword evidence="5" id="KW-0132">Cell division</keyword>
<dbReference type="Gene3D" id="1.10.510.10">
    <property type="entry name" value="Transferase(Phosphotransferase) domain 1"/>
    <property type="match status" value="1"/>
</dbReference>
<dbReference type="GO" id="GO:0005524">
    <property type="term" value="F:ATP binding"/>
    <property type="evidence" value="ECO:0007669"/>
    <property type="project" value="UniProtKB-UniRule"/>
</dbReference>
<feature type="binding site" evidence="12">
    <location>
        <position position="39"/>
    </location>
    <ligand>
        <name>ATP</name>
        <dbReference type="ChEBI" id="CHEBI:30616"/>
    </ligand>
</feature>
<evidence type="ECO:0000313" key="16">
    <source>
        <dbReference type="EMBL" id="KAJ6238774.1"/>
    </source>
</evidence>
<comment type="caution">
    <text evidence="15">The sequence shown here is derived from an EMBL/GenBank/DDBJ whole genome shotgun (WGS) entry which is preliminary data.</text>
</comment>
<evidence type="ECO:0000256" key="6">
    <source>
        <dbReference type="ARBA" id="ARBA00022679"/>
    </source>
</evidence>
<evidence type="ECO:0000256" key="8">
    <source>
        <dbReference type="ARBA" id="ARBA00022777"/>
    </source>
</evidence>
<evidence type="ECO:0000313" key="17">
    <source>
        <dbReference type="Proteomes" id="UP001146793"/>
    </source>
</evidence>
<dbReference type="FunFam" id="3.30.200.20:FF:000554">
    <property type="entry name" value="CMGC/CDK/CDK7 protein kinase"/>
    <property type="match status" value="1"/>
</dbReference>
<dbReference type="EMBL" id="JAOAOG010000232">
    <property type="protein sequence ID" value="KAJ6238774.1"/>
    <property type="molecule type" value="Genomic_DNA"/>
</dbReference>
<dbReference type="PANTHER" id="PTHR24056:SF0">
    <property type="entry name" value="CYCLIN-DEPENDENT KINASE 7"/>
    <property type="match status" value="1"/>
</dbReference>
<dbReference type="Proteomes" id="UP001146793">
    <property type="component" value="Unassembled WGS sequence"/>
</dbReference>
<keyword evidence="9 12" id="KW-0067">ATP-binding</keyword>
<dbReference type="GO" id="GO:0008353">
    <property type="term" value="F:RNA polymerase II CTD heptapeptide repeat kinase activity"/>
    <property type="evidence" value="ECO:0007669"/>
    <property type="project" value="UniProtKB-EC"/>
</dbReference>
<dbReference type="InterPro" id="IPR050108">
    <property type="entry name" value="CDK"/>
</dbReference>
<keyword evidence="11" id="KW-0131">Cell cycle</keyword>
<feature type="domain" description="Protein kinase" evidence="14">
    <location>
        <begin position="9"/>
        <end position="298"/>
    </location>
</feature>
<name>A0AAV7YQC0_9EUKA</name>
<dbReference type="EC" id="2.7.11.23" evidence="3"/>
<evidence type="ECO:0000313" key="15">
    <source>
        <dbReference type="EMBL" id="KAJ3431699.1"/>
    </source>
</evidence>
<evidence type="ECO:0000256" key="3">
    <source>
        <dbReference type="ARBA" id="ARBA00012409"/>
    </source>
</evidence>
<dbReference type="Proteomes" id="UP001150062">
    <property type="component" value="Unassembled WGS sequence"/>
</dbReference>
<evidence type="ECO:0000256" key="2">
    <source>
        <dbReference type="ARBA" id="ARBA00006485"/>
    </source>
</evidence>
<evidence type="ECO:0000256" key="12">
    <source>
        <dbReference type="PROSITE-ProRule" id="PRU10141"/>
    </source>
</evidence>
<dbReference type="InterPro" id="IPR011009">
    <property type="entry name" value="Kinase-like_dom_sf"/>
</dbReference>
<dbReference type="GO" id="GO:0045944">
    <property type="term" value="P:positive regulation of transcription by RNA polymerase II"/>
    <property type="evidence" value="ECO:0007669"/>
    <property type="project" value="TreeGrafter"/>
</dbReference>
<accession>A0AAV7YQC0</accession>
<reference evidence="16" key="1">
    <citation type="submission" date="2022-08" db="EMBL/GenBank/DDBJ databases">
        <title>Novel sulfate-reducing endosymbionts in the free-living metamonad Anaeramoeba.</title>
        <authorList>
            <person name="Jerlstrom-Hultqvist J."/>
            <person name="Cepicka I."/>
            <person name="Gallot-Lavallee L."/>
            <person name="Salas-Leiva D."/>
            <person name="Curtis B.A."/>
            <person name="Zahonova K."/>
            <person name="Pipaliya S."/>
            <person name="Dacks J."/>
            <person name="Roger A.J."/>
        </authorList>
    </citation>
    <scope>NUCLEOTIDE SEQUENCE</scope>
    <source>
        <strain evidence="16">Schooner1</strain>
    </source>
</reference>